<dbReference type="Pfam" id="PF13560">
    <property type="entry name" value="HTH_31"/>
    <property type="match status" value="1"/>
</dbReference>
<organism evidence="3 4">
    <name type="scientific">Streptomyces brasiliensis</name>
    <dbReference type="NCBI Taxonomy" id="1954"/>
    <lineage>
        <taxon>Bacteria</taxon>
        <taxon>Bacillati</taxon>
        <taxon>Actinomycetota</taxon>
        <taxon>Actinomycetes</taxon>
        <taxon>Kitasatosporales</taxon>
        <taxon>Streptomycetaceae</taxon>
        <taxon>Streptomyces</taxon>
    </lineage>
</organism>
<evidence type="ECO:0000256" key="1">
    <source>
        <dbReference type="SAM" id="MobiDB-lite"/>
    </source>
</evidence>
<dbReference type="SUPFAM" id="SSF47413">
    <property type="entry name" value="lambda repressor-like DNA-binding domains"/>
    <property type="match status" value="1"/>
</dbReference>
<dbReference type="RefSeq" id="WP_189315648.1">
    <property type="nucleotide sequence ID" value="NZ_BMQA01000040.1"/>
</dbReference>
<reference evidence="3" key="2">
    <citation type="submission" date="2020-09" db="EMBL/GenBank/DDBJ databases">
        <authorList>
            <person name="Sun Q."/>
            <person name="Ohkuma M."/>
        </authorList>
    </citation>
    <scope>NUCLEOTIDE SEQUENCE</scope>
    <source>
        <strain evidence="3">JCM 3086</strain>
    </source>
</reference>
<dbReference type="SMART" id="SM00530">
    <property type="entry name" value="HTH_XRE"/>
    <property type="match status" value="1"/>
</dbReference>
<dbReference type="GO" id="GO:0003677">
    <property type="term" value="F:DNA binding"/>
    <property type="evidence" value="ECO:0007669"/>
    <property type="project" value="InterPro"/>
</dbReference>
<reference evidence="3" key="1">
    <citation type="journal article" date="2014" name="Int. J. Syst. Evol. Microbiol.">
        <title>Complete genome sequence of Corynebacterium casei LMG S-19264T (=DSM 44701T), isolated from a smear-ripened cheese.</title>
        <authorList>
            <consortium name="US DOE Joint Genome Institute (JGI-PGF)"/>
            <person name="Walter F."/>
            <person name="Albersmeier A."/>
            <person name="Kalinowski J."/>
            <person name="Ruckert C."/>
        </authorList>
    </citation>
    <scope>NUCLEOTIDE SEQUENCE</scope>
    <source>
        <strain evidence="3">JCM 3086</strain>
    </source>
</reference>
<dbReference type="PROSITE" id="PS50943">
    <property type="entry name" value="HTH_CROC1"/>
    <property type="match status" value="1"/>
</dbReference>
<evidence type="ECO:0000259" key="2">
    <source>
        <dbReference type="PROSITE" id="PS50943"/>
    </source>
</evidence>
<dbReference type="SMART" id="SM00028">
    <property type="entry name" value="TPR"/>
    <property type="match status" value="2"/>
</dbReference>
<dbReference type="AlphaFoldDB" id="A0A917P1E9"/>
<protein>
    <recommendedName>
        <fullName evidence="2">HTH cro/C1-type domain-containing protein</fullName>
    </recommendedName>
</protein>
<dbReference type="InterPro" id="IPR001387">
    <property type="entry name" value="Cro/C1-type_HTH"/>
</dbReference>
<dbReference type="Gene3D" id="1.25.40.10">
    <property type="entry name" value="Tetratricopeptide repeat domain"/>
    <property type="match status" value="1"/>
</dbReference>
<evidence type="ECO:0000313" key="3">
    <source>
        <dbReference type="EMBL" id="GGJ51585.1"/>
    </source>
</evidence>
<dbReference type="SUPFAM" id="SSF48452">
    <property type="entry name" value="TPR-like"/>
    <property type="match status" value="2"/>
</dbReference>
<name>A0A917P1E9_9ACTN</name>
<feature type="domain" description="HTH cro/C1-type" evidence="2">
    <location>
        <begin position="11"/>
        <end position="64"/>
    </location>
</feature>
<dbReference type="Gene3D" id="1.10.260.40">
    <property type="entry name" value="lambda repressor-like DNA-binding domains"/>
    <property type="match status" value="1"/>
</dbReference>
<comment type="caution">
    <text evidence="3">The sequence shown here is derived from an EMBL/GenBank/DDBJ whole genome shotgun (WGS) entry which is preliminary data.</text>
</comment>
<feature type="region of interest" description="Disordered" evidence="1">
    <location>
        <begin position="400"/>
        <end position="425"/>
    </location>
</feature>
<evidence type="ECO:0000313" key="4">
    <source>
        <dbReference type="Proteomes" id="UP000657574"/>
    </source>
</evidence>
<dbReference type="InterPro" id="IPR011990">
    <property type="entry name" value="TPR-like_helical_dom_sf"/>
</dbReference>
<gene>
    <name evidence="3" type="ORF">GCM10010121_073110</name>
</gene>
<sequence length="425" mass="45973">MLRQPAFGRRLRKLRSAQGLSQTALAGDGMSTGYLSRLESGARQPTERAVAYLAARLGLEPADFEEPAGGSLAHALTLAASTGHDDALDTLREALAAEGHESPVLRWQALWQLARQRRVQGDHVGERGYLEELVRLGDEVGPAELRVRGLTRLARCLRSLGEIPAALDACVTAHEIAREFGVDVEDRSAVLLALVSVEAEAGRVPDARAHADELADLVEGRSDALWAEAMWTVAAVRVRQGDHAAAQAYLEQALEKFGSNEDLVLWLRLRLAAGRLHLQKLPPDPEAAQRCVTAAEPALAFVGTPGLRQELTALKADLAFLTARYDDARALLGELALEEPRMTYRDRVRLDILRHRLRILSGDPTGVTGLRALAEQAQADANIDLAADIWRILAEALAQSQSQSQTRRDAGPSATAGAGKTQEHA</sequence>
<dbReference type="InterPro" id="IPR010982">
    <property type="entry name" value="Lambda_DNA-bd_dom_sf"/>
</dbReference>
<dbReference type="InterPro" id="IPR019734">
    <property type="entry name" value="TPR_rpt"/>
</dbReference>
<dbReference type="EMBL" id="BMQA01000040">
    <property type="protein sequence ID" value="GGJ51585.1"/>
    <property type="molecule type" value="Genomic_DNA"/>
</dbReference>
<dbReference type="CDD" id="cd00093">
    <property type="entry name" value="HTH_XRE"/>
    <property type="match status" value="1"/>
</dbReference>
<keyword evidence="4" id="KW-1185">Reference proteome</keyword>
<dbReference type="Proteomes" id="UP000657574">
    <property type="component" value="Unassembled WGS sequence"/>
</dbReference>
<proteinExistence type="predicted"/>
<accession>A0A917P1E9</accession>